<dbReference type="Proteomes" id="UP000284842">
    <property type="component" value="Unassembled WGS sequence"/>
</dbReference>
<comment type="caution">
    <text evidence="1">The sequence shown here is derived from an EMBL/GenBank/DDBJ whole genome shotgun (WGS) entry which is preliminary data.</text>
</comment>
<dbReference type="InParanoid" id="A0A409W2A5"/>
<organism evidence="1 2">
    <name type="scientific">Panaeolus cyanescens</name>
    <dbReference type="NCBI Taxonomy" id="181874"/>
    <lineage>
        <taxon>Eukaryota</taxon>
        <taxon>Fungi</taxon>
        <taxon>Dikarya</taxon>
        <taxon>Basidiomycota</taxon>
        <taxon>Agaricomycotina</taxon>
        <taxon>Agaricomycetes</taxon>
        <taxon>Agaricomycetidae</taxon>
        <taxon>Agaricales</taxon>
        <taxon>Agaricineae</taxon>
        <taxon>Galeropsidaceae</taxon>
        <taxon>Panaeolus</taxon>
    </lineage>
</organism>
<reference evidence="1 2" key="1">
    <citation type="journal article" date="2018" name="Evol. Lett.">
        <title>Horizontal gene cluster transfer increased hallucinogenic mushroom diversity.</title>
        <authorList>
            <person name="Reynolds H.T."/>
            <person name="Vijayakumar V."/>
            <person name="Gluck-Thaler E."/>
            <person name="Korotkin H.B."/>
            <person name="Matheny P.B."/>
            <person name="Slot J.C."/>
        </authorList>
    </citation>
    <scope>NUCLEOTIDE SEQUENCE [LARGE SCALE GENOMIC DNA]</scope>
    <source>
        <strain evidence="1 2">2629</strain>
    </source>
</reference>
<sequence length="224" mass="25126">MEEGWTRKNILEADLAQANTSQELELSSVLESQLQETTHVLDRFATQLAEFGSAPDGIPGLQGDLATYFTGKYGQKQQYIALLQAFEHGWTTRDQMHACLGWPQAREDPEWKAAVEDTLQQTINKLPVLAKELVDFGPPPDGVSGPQDDMNAYIETRPWLDPLTAASYFAGEMIMEVFPVKESAPDHLTAGSVPGGLAVTPRSKRSRFRRFFGRLWFWKKRVLA</sequence>
<gene>
    <name evidence="1" type="ORF">CVT24_012650</name>
</gene>
<name>A0A409W2A5_9AGAR</name>
<dbReference type="AlphaFoldDB" id="A0A409W2A5"/>
<accession>A0A409W2A5</accession>
<keyword evidence="2" id="KW-1185">Reference proteome</keyword>
<protein>
    <submittedName>
        <fullName evidence="1">Uncharacterized protein</fullName>
    </submittedName>
</protein>
<evidence type="ECO:0000313" key="1">
    <source>
        <dbReference type="EMBL" id="PPQ72649.1"/>
    </source>
</evidence>
<proteinExistence type="predicted"/>
<dbReference type="EMBL" id="NHTK01005859">
    <property type="protein sequence ID" value="PPQ72649.1"/>
    <property type="molecule type" value="Genomic_DNA"/>
</dbReference>
<evidence type="ECO:0000313" key="2">
    <source>
        <dbReference type="Proteomes" id="UP000284842"/>
    </source>
</evidence>